<reference evidence="2" key="2">
    <citation type="submission" date="2023-07" db="EMBL/GenBank/DDBJ databases">
        <title>Evaluation of the beneficial properties of pineapple isolates.</title>
        <authorList>
            <person name="Adefiranye O."/>
        </authorList>
    </citation>
    <scope>NUCLEOTIDE SEQUENCE</scope>
    <source>
        <strain evidence="2">PAPLE_T1</strain>
    </source>
</reference>
<gene>
    <name evidence="3" type="ORF">CD158_01960</name>
    <name evidence="2" type="ORF">QYH67_03155</name>
</gene>
<dbReference type="Proteomes" id="UP000242470">
    <property type="component" value="Unassembled WGS sequence"/>
</dbReference>
<dbReference type="InterPro" id="IPR011188">
    <property type="entry name" value="UPF0302"/>
</dbReference>
<dbReference type="SMART" id="SM00914">
    <property type="entry name" value="IDEAL"/>
    <property type="match status" value="1"/>
</dbReference>
<dbReference type="AlphaFoldDB" id="A0AAP8PQA1"/>
<accession>A0AAP8PQA1</accession>
<evidence type="ECO:0000259" key="1">
    <source>
        <dbReference type="SMART" id="SM00914"/>
    </source>
</evidence>
<feature type="domain" description="IDEAL" evidence="1">
    <location>
        <begin position="136"/>
        <end position="172"/>
    </location>
</feature>
<dbReference type="InterPro" id="IPR038091">
    <property type="entry name" value="UPF0302_N_sf"/>
</dbReference>
<evidence type="ECO:0000313" key="2">
    <source>
        <dbReference type="EMBL" id="MDN4532586.1"/>
    </source>
</evidence>
<dbReference type="InterPro" id="IPR014957">
    <property type="entry name" value="IDEAL_dom"/>
</dbReference>
<reference evidence="3 4" key="1">
    <citation type="submission" date="2017-08" db="EMBL/GenBank/DDBJ databases">
        <title>Draft genome sequences of 64 type strains of genus Staph aureus.</title>
        <authorList>
            <person name="Cole K."/>
            <person name="Golubchik T."/>
            <person name="Russell J."/>
            <person name="Foster D."/>
            <person name="Llewelyn M."/>
            <person name="Wilson D."/>
            <person name="Crook D."/>
            <person name="Paul J."/>
        </authorList>
    </citation>
    <scope>NUCLEOTIDE SEQUENCE [LARGE SCALE GENOMIC DNA]</scope>
    <source>
        <strain evidence="3 4">NCTC 12101</strain>
    </source>
</reference>
<dbReference type="EMBL" id="PPQW01000007">
    <property type="protein sequence ID" value="PNZ68938.1"/>
    <property type="molecule type" value="Genomic_DNA"/>
</dbReference>
<dbReference type="Gene3D" id="3.40.1530.30">
    <property type="entry name" value="Uncharacterised family UPF0302, N-terminal domain"/>
    <property type="match status" value="1"/>
</dbReference>
<organism evidence="3 4">
    <name type="scientific">Staphylococcus auricularis</name>
    <dbReference type="NCBI Taxonomy" id="29379"/>
    <lineage>
        <taxon>Bacteria</taxon>
        <taxon>Bacillati</taxon>
        <taxon>Bacillota</taxon>
        <taxon>Bacilli</taxon>
        <taxon>Bacillales</taxon>
        <taxon>Staphylococcaceae</taxon>
        <taxon>Staphylococcus</taxon>
    </lineage>
</organism>
<dbReference type="Pfam" id="PF08858">
    <property type="entry name" value="IDEAL"/>
    <property type="match status" value="1"/>
</dbReference>
<dbReference type="InterPro" id="IPR014963">
    <property type="entry name" value="UPF0302_N"/>
</dbReference>
<proteinExistence type="predicted"/>
<dbReference type="Pfam" id="PF08864">
    <property type="entry name" value="UPF0302"/>
    <property type="match status" value="1"/>
</dbReference>
<sequence>MSKHLINAKTSLIEYLLFHYEFKSRISVWVLNLLKASPDKLSHLYFVDHIVPEHNTLEIATQWSHHIGIVFKINGNTLIDSNEIFEIIANDNVDFDIKIHFDREAKRPMRYDEVLMSQLLYSPSYNAYIQDINDLTFSPQHEKFIINYLKDNIDLSLQLNDRAVFYQLSHILNQFKLRNMNTSDIGGHYDN</sequence>
<comment type="caution">
    <text evidence="3">The sequence shown here is derived from an EMBL/GenBank/DDBJ whole genome shotgun (WGS) entry which is preliminary data.</text>
</comment>
<protein>
    <submittedName>
        <fullName evidence="3">IDEAL domain-containing protein</fullName>
    </submittedName>
    <submittedName>
        <fullName evidence="2">YpiB family protein</fullName>
    </submittedName>
</protein>
<dbReference type="Proteomes" id="UP001171687">
    <property type="component" value="Unassembled WGS sequence"/>
</dbReference>
<evidence type="ECO:0000313" key="4">
    <source>
        <dbReference type="Proteomes" id="UP000242470"/>
    </source>
</evidence>
<name>A0AAP8PQA1_9STAP</name>
<dbReference type="GeneID" id="64982235"/>
<dbReference type="RefSeq" id="WP_059106764.1">
    <property type="nucleotide sequence ID" value="NZ_AP024589.1"/>
</dbReference>
<dbReference type="PIRSF" id="PIRSF007165">
    <property type="entry name" value="UCP007165"/>
    <property type="match status" value="1"/>
</dbReference>
<dbReference type="EMBL" id="JAUHQC010000006">
    <property type="protein sequence ID" value="MDN4532586.1"/>
    <property type="molecule type" value="Genomic_DNA"/>
</dbReference>
<evidence type="ECO:0000313" key="3">
    <source>
        <dbReference type="EMBL" id="PNZ68938.1"/>
    </source>
</evidence>